<dbReference type="InterPro" id="IPR045336">
    <property type="entry name" value="MmgE_PrpD_N"/>
</dbReference>
<dbReference type="PANTHER" id="PTHR16943:SF8">
    <property type="entry name" value="2-METHYLCITRATE DEHYDRATASE"/>
    <property type="match status" value="1"/>
</dbReference>
<accession>A0A2N0DC69</accession>
<evidence type="ECO:0000259" key="2">
    <source>
        <dbReference type="Pfam" id="PF03972"/>
    </source>
</evidence>
<dbReference type="Gene3D" id="3.30.1330.120">
    <property type="entry name" value="2-methylcitrate dehydratase PrpD"/>
    <property type="match status" value="1"/>
</dbReference>
<dbReference type="PANTHER" id="PTHR16943">
    <property type="entry name" value="2-METHYLCITRATE DEHYDRATASE-RELATED"/>
    <property type="match status" value="1"/>
</dbReference>
<protein>
    <submittedName>
        <fullName evidence="4">2-methylcitrate dehydratase</fullName>
    </submittedName>
</protein>
<gene>
    <name evidence="4" type="ORF">CWR43_12250</name>
</gene>
<dbReference type="GO" id="GO:0016829">
    <property type="term" value="F:lyase activity"/>
    <property type="evidence" value="ECO:0007669"/>
    <property type="project" value="InterPro"/>
</dbReference>
<organism evidence="4 5">
    <name type="scientific">Rhizobium sullae</name>
    <name type="common">Rhizobium hedysari</name>
    <dbReference type="NCBI Taxonomy" id="50338"/>
    <lineage>
        <taxon>Bacteria</taxon>
        <taxon>Pseudomonadati</taxon>
        <taxon>Pseudomonadota</taxon>
        <taxon>Alphaproteobacteria</taxon>
        <taxon>Hyphomicrobiales</taxon>
        <taxon>Rhizobiaceae</taxon>
        <taxon>Rhizobium/Agrobacterium group</taxon>
        <taxon>Rhizobium</taxon>
    </lineage>
</organism>
<sequence length="452" mass="47734">MINPLSTLAEAAADWRHRPLDDSVRWATRRAVLDWFATTLPGCVRAPATILAPAMLEMEGSGSAWSYVDARACSPRRAAFLNAVASHTVEFDDIFKDGGYHPGSPTVSAALALAQHLGSTIDDLHRAIIAGYEVGCRISLAIQPSHYAFWHTTSTVGTIGAAVAGAMLLGGDSRGIGHAIALATSVAGGHQQNLQGEGMAKALHPGHAADAGIMTAMAAGAGVTGSLDSLHAANGFAAATSDTTGDWASALDGLGTWTPITRMTVKAHGCCGHIFPALDAISLMRQQHGFGPADIKHIGVFGYRATQTMCNRPDPVSAQDARFSLQYCLAAHLLLGGVRLSAFEKDAMARPDIRVLMTRIGLSEDPSLSGDYPRRRQARLSVYLNDGRVLEHLQKTRRGDPEDPLGDPDLVAKFHELSSGIIAQRDAENLVATILYGDDLPGKLTPAGRGGR</sequence>
<dbReference type="SUPFAM" id="SSF103378">
    <property type="entry name" value="2-methylcitrate dehydratase PrpD"/>
    <property type="match status" value="1"/>
</dbReference>
<evidence type="ECO:0000313" key="4">
    <source>
        <dbReference type="EMBL" id="PKA43701.1"/>
    </source>
</evidence>
<comment type="similarity">
    <text evidence="1">Belongs to the PrpD family.</text>
</comment>
<dbReference type="AlphaFoldDB" id="A0A2N0DC69"/>
<feature type="domain" description="MmgE/PrpD C-terminal" evidence="3">
    <location>
        <begin position="268"/>
        <end position="429"/>
    </location>
</feature>
<reference evidence="4 5" key="2">
    <citation type="submission" date="2017-12" db="EMBL/GenBank/DDBJ databases">
        <title>Genome sequence of Rhizobium sullae HCNT1 isolated from Sulla coronaria nodules and featuring peculiar denitrification phenotypes.</title>
        <authorList>
            <person name="De Diego-Diaz B."/>
            <person name="Treu L."/>
            <person name="Campanaro S."/>
            <person name="Da Silva Duarte V."/>
            <person name="Basaglia M."/>
            <person name="Favaro L."/>
            <person name="Casella S."/>
            <person name="Squartini A."/>
        </authorList>
    </citation>
    <scope>NUCLEOTIDE SEQUENCE [LARGE SCALE GENOMIC DNA]</scope>
    <source>
        <strain evidence="4 5">HCNT1</strain>
    </source>
</reference>
<name>A0A2N0DC69_RHISU</name>
<dbReference type="InterPro" id="IPR045337">
    <property type="entry name" value="MmgE_PrpD_C"/>
</dbReference>
<proteinExistence type="inferred from homology"/>
<dbReference type="InterPro" id="IPR005656">
    <property type="entry name" value="MmgE_PrpD"/>
</dbReference>
<dbReference type="Gene3D" id="1.10.4100.10">
    <property type="entry name" value="2-methylcitrate dehydratase PrpD"/>
    <property type="match status" value="1"/>
</dbReference>
<reference evidence="4 5" key="1">
    <citation type="submission" date="2017-11" db="EMBL/GenBank/DDBJ databases">
        <authorList>
            <person name="Han C.G."/>
        </authorList>
    </citation>
    <scope>NUCLEOTIDE SEQUENCE [LARGE SCALE GENOMIC DNA]</scope>
    <source>
        <strain evidence="4 5">HCNT1</strain>
    </source>
</reference>
<dbReference type="RefSeq" id="WP_100771165.1">
    <property type="nucleotide sequence ID" value="NZ_PIQN01000007.1"/>
</dbReference>
<dbReference type="InterPro" id="IPR042183">
    <property type="entry name" value="MmgE/PrpD_sf_1"/>
</dbReference>
<dbReference type="InterPro" id="IPR042188">
    <property type="entry name" value="MmgE/PrpD_sf_2"/>
</dbReference>
<dbReference type="Pfam" id="PF19305">
    <property type="entry name" value="MmgE_PrpD_C"/>
    <property type="match status" value="1"/>
</dbReference>
<dbReference type="Pfam" id="PF03972">
    <property type="entry name" value="MmgE_PrpD_N"/>
    <property type="match status" value="1"/>
</dbReference>
<comment type="caution">
    <text evidence="4">The sequence shown here is derived from an EMBL/GenBank/DDBJ whole genome shotgun (WGS) entry which is preliminary data.</text>
</comment>
<dbReference type="InterPro" id="IPR036148">
    <property type="entry name" value="MmgE/PrpD_sf"/>
</dbReference>
<evidence type="ECO:0000313" key="5">
    <source>
        <dbReference type="Proteomes" id="UP000232164"/>
    </source>
</evidence>
<feature type="domain" description="MmgE/PrpD N-terminal" evidence="2">
    <location>
        <begin position="7"/>
        <end position="243"/>
    </location>
</feature>
<dbReference type="EMBL" id="PIQN01000007">
    <property type="protein sequence ID" value="PKA43701.1"/>
    <property type="molecule type" value="Genomic_DNA"/>
</dbReference>
<dbReference type="Proteomes" id="UP000232164">
    <property type="component" value="Unassembled WGS sequence"/>
</dbReference>
<evidence type="ECO:0000256" key="1">
    <source>
        <dbReference type="ARBA" id="ARBA00006174"/>
    </source>
</evidence>
<evidence type="ECO:0000259" key="3">
    <source>
        <dbReference type="Pfam" id="PF19305"/>
    </source>
</evidence>